<evidence type="ECO:0000256" key="4">
    <source>
        <dbReference type="ARBA" id="ARBA00023054"/>
    </source>
</evidence>
<dbReference type="PANTHER" id="PTHR43977">
    <property type="entry name" value="STRUCTURAL MAINTENANCE OF CHROMOSOMES PROTEIN 3"/>
    <property type="match status" value="1"/>
</dbReference>
<evidence type="ECO:0000313" key="8">
    <source>
        <dbReference type="EMBL" id="MDQ0222218.1"/>
    </source>
</evidence>
<evidence type="ECO:0000256" key="2">
    <source>
        <dbReference type="ARBA" id="ARBA00022741"/>
    </source>
</evidence>
<feature type="binding site" evidence="6">
    <location>
        <begin position="32"/>
        <end position="39"/>
    </location>
    <ligand>
        <name>ATP</name>
        <dbReference type="ChEBI" id="CHEBI:30616"/>
    </ligand>
</feature>
<evidence type="ECO:0000259" key="7">
    <source>
        <dbReference type="SMART" id="SM00968"/>
    </source>
</evidence>
<keyword evidence="4 6" id="KW-0175">Coiled coil</keyword>
<evidence type="ECO:0000256" key="5">
    <source>
        <dbReference type="ARBA" id="ARBA00023125"/>
    </source>
</evidence>
<feature type="coiled-coil region" evidence="6">
    <location>
        <begin position="248"/>
        <end position="461"/>
    </location>
</feature>
<keyword evidence="3 6" id="KW-0067">ATP-binding</keyword>
<feature type="coiled-coil region" evidence="6">
    <location>
        <begin position="677"/>
        <end position="718"/>
    </location>
</feature>
<protein>
    <recommendedName>
        <fullName evidence="6">Chromosome partition protein Smc</fullName>
    </recommendedName>
</protein>
<sequence length="1184" mass="133040">MFLKEIHMQGFKSFADKTKVVFDQGVTAVVGPNGSGKSNITESLRWALGESSAKSLRGGKMPDVIFAGTENRKPLNFASVTVVLDNKDQFIKDRGSEIKVERQIYRNGDSEYLIDGKKVRLRDVHDLFMDTGLGRDSFSIISQGRVEAIFNSKPEERRAIFEEAAGVLKYKTRKKETESKLNQTQDNLDRLEDIIYELDGQIGPLTKQAETAKQFLTLDDERQKLYLDVLVAQIKGNKTQLTQQEASLAQVQAELKTYYGQQDQMEQENQDLKRKRQDLQRKGEALQSNLVRLTGLIADLEGKIALHELEANQNASTKAEAQERLERLKEQEAATKAELAAKQQILETTKAQLAEVEENIEHLSVEIQNFSEDPDTVIETLREKFVLLMQEEAETSNQLTALDNQAEHLRQASASQAAELAKWQDDLKRALEEQKNSRAALDKAKTSVQQLLAEYQTASQKQVILNQTYQEAQEAMFSVLDQLKTKQAREQSLQHILKNHSNFYAGVRSVLKEASRLGDVVGAVSDHLSFETKYQTALEIALGGASQNIIVANEEAATRAIAFLKKNRQGRATFLPLTTIKPRYLSDHNQARISQQSGFLGMAADLVRFDREHANIFQNLLGLTAIFETLEQANHAARQTRFQVRIVTLDGSEIRPGGAYAGGANRQNNSSFIKPELEQLTAEITTLQASLKELERQVAEHKSSLQAQEEILSQLKQRGETARLAEQKSALEQENKDKQVSDLENLIALHVQENGVSDLKELDANRGSLKERLVSLSEQKETISKQIEQVKGDKDTIEARLSDLNNDLSQARVQESQLKGEVKFAKTEETRLVQEMTRLSDDMTSLEAIIARKATQLTQEDNISLTTQLAESQARKDSLLQEQIRHRFELEDVDGQSEDLAMRMTEARSKNEELIRSQTKLEAEIEHLSDRLRSLLGKLTEQFQLSFEAAEAEAESLDNLAQAEQTLKQLEGKIRRLGPINLDAIAQFEEVSERLQFLNSQRDDLLSAKNLLLDTIQEMDQEVKERFQETFEAIRASFQQTFRQMFGGGSADLILTESDLLSAGIEISVQPPGKKIQSLNLMSGGEKALSALALLFAIIRVKTIPFVILDEVEAALDEANVKRFGDYLNRFDKSSQFIVVTHRKGTMAAADAMYGVTMQESGVSKIVSVKLKDLEKEQLSKVLK</sequence>
<dbReference type="InterPro" id="IPR027417">
    <property type="entry name" value="P-loop_NTPase"/>
</dbReference>
<evidence type="ECO:0000313" key="9">
    <source>
        <dbReference type="Proteomes" id="UP001223079"/>
    </source>
</evidence>
<dbReference type="InterPro" id="IPR003395">
    <property type="entry name" value="RecF/RecN/SMC_N"/>
</dbReference>
<dbReference type="SUPFAM" id="SSF52540">
    <property type="entry name" value="P-loop containing nucleoside triphosphate hydrolases"/>
    <property type="match status" value="1"/>
</dbReference>
<dbReference type="Gene3D" id="3.30.70.1620">
    <property type="match status" value="1"/>
</dbReference>
<dbReference type="Pfam" id="PF06470">
    <property type="entry name" value="SMC_hinge"/>
    <property type="match status" value="1"/>
</dbReference>
<feature type="domain" description="SMC hinge" evidence="7">
    <location>
        <begin position="518"/>
        <end position="637"/>
    </location>
</feature>
<keyword evidence="9" id="KW-1185">Reference proteome</keyword>
<dbReference type="InterPro" id="IPR036277">
    <property type="entry name" value="SMC_hinge_sf"/>
</dbReference>
<comment type="domain">
    <text evidence="6">Contains large globular domains required for ATP hydrolysis at each terminus and a third globular domain forming a flexible hinge near the middle of the molecule. These domains are separated by coiled-coil structures.</text>
</comment>
<comment type="function">
    <text evidence="6">Required for chromosome condensation and partitioning.</text>
</comment>
<feature type="coiled-coil region" evidence="6">
    <location>
        <begin position="904"/>
        <end position="1008"/>
    </location>
</feature>
<dbReference type="PIRSF" id="PIRSF005719">
    <property type="entry name" value="SMC"/>
    <property type="match status" value="1"/>
</dbReference>
<dbReference type="Gene3D" id="3.40.50.300">
    <property type="entry name" value="P-loop containing nucleotide triphosphate hydrolases"/>
    <property type="match status" value="2"/>
</dbReference>
<dbReference type="EMBL" id="JAUSTM010000005">
    <property type="protein sequence ID" value="MDQ0222218.1"/>
    <property type="molecule type" value="Genomic_DNA"/>
</dbReference>
<dbReference type="SUPFAM" id="SSF75553">
    <property type="entry name" value="Smc hinge domain"/>
    <property type="match status" value="1"/>
</dbReference>
<dbReference type="SMART" id="SM00968">
    <property type="entry name" value="SMC_hinge"/>
    <property type="match status" value="1"/>
</dbReference>
<keyword evidence="1 6" id="KW-0963">Cytoplasm</keyword>
<keyword evidence="2 6" id="KW-0547">Nucleotide-binding</keyword>
<dbReference type="Gene3D" id="1.20.1060.20">
    <property type="match status" value="1"/>
</dbReference>
<feature type="coiled-coil region" evidence="6">
    <location>
        <begin position="759"/>
        <end position="821"/>
    </location>
</feature>
<proteinExistence type="inferred from homology"/>
<comment type="subcellular location">
    <subcellularLocation>
        <location evidence="6">Cytoplasm</location>
    </subcellularLocation>
</comment>
<keyword evidence="5 6" id="KW-0238">DNA-binding</keyword>
<feature type="coiled-coil region" evidence="6">
    <location>
        <begin position="167"/>
        <end position="201"/>
    </location>
</feature>
<comment type="subunit">
    <text evidence="6">Homodimer.</text>
</comment>
<accession>A0ABT9YQE8</accession>
<dbReference type="NCBIfam" id="TIGR02168">
    <property type="entry name" value="SMC_prok_B"/>
    <property type="match status" value="1"/>
</dbReference>
<gene>
    <name evidence="6" type="primary">smc</name>
    <name evidence="8" type="ORF">J2S23_000769</name>
</gene>
<comment type="similarity">
    <text evidence="6">Belongs to the SMC family.</text>
</comment>
<dbReference type="CDD" id="cd03278">
    <property type="entry name" value="ABC_SMC_barmotin"/>
    <property type="match status" value="1"/>
</dbReference>
<dbReference type="Pfam" id="PF02463">
    <property type="entry name" value="SMC_N"/>
    <property type="match status" value="1"/>
</dbReference>
<dbReference type="RefSeq" id="WP_307121433.1">
    <property type="nucleotide sequence ID" value="NZ_JAUSTM010000005.1"/>
</dbReference>
<evidence type="ECO:0000256" key="6">
    <source>
        <dbReference type="HAMAP-Rule" id="MF_01894"/>
    </source>
</evidence>
<organism evidence="8 9">
    <name type="scientific">Streptococcus moroccensis</name>
    <dbReference type="NCBI Taxonomy" id="1451356"/>
    <lineage>
        <taxon>Bacteria</taxon>
        <taxon>Bacillati</taxon>
        <taxon>Bacillota</taxon>
        <taxon>Bacilli</taxon>
        <taxon>Lactobacillales</taxon>
        <taxon>Streptococcaceae</taxon>
        <taxon>Streptococcus</taxon>
    </lineage>
</organism>
<dbReference type="InterPro" id="IPR010935">
    <property type="entry name" value="SMC_hinge"/>
</dbReference>
<comment type="caution">
    <text evidence="8">The sequence shown here is derived from an EMBL/GenBank/DDBJ whole genome shotgun (WGS) entry which is preliminary data.</text>
</comment>
<dbReference type="InterPro" id="IPR011890">
    <property type="entry name" value="SMC_prok"/>
</dbReference>
<reference evidence="8 9" key="1">
    <citation type="submission" date="2023-07" db="EMBL/GenBank/DDBJ databases">
        <title>Genomic Encyclopedia of Type Strains, Phase IV (KMG-IV): sequencing the most valuable type-strain genomes for metagenomic binning, comparative biology and taxonomic classification.</title>
        <authorList>
            <person name="Goeker M."/>
        </authorList>
    </citation>
    <scope>NUCLEOTIDE SEQUENCE [LARGE SCALE GENOMIC DNA]</scope>
    <source>
        <strain evidence="8 9">DSM 105143</strain>
    </source>
</reference>
<evidence type="ECO:0000256" key="3">
    <source>
        <dbReference type="ARBA" id="ARBA00022840"/>
    </source>
</evidence>
<dbReference type="Proteomes" id="UP001223079">
    <property type="component" value="Unassembled WGS sequence"/>
</dbReference>
<name>A0ABT9YQE8_9STRE</name>
<dbReference type="InterPro" id="IPR024704">
    <property type="entry name" value="SMC"/>
</dbReference>
<dbReference type="HAMAP" id="MF_01894">
    <property type="entry name" value="Smc_prok"/>
    <property type="match status" value="1"/>
</dbReference>
<evidence type="ECO:0000256" key="1">
    <source>
        <dbReference type="ARBA" id="ARBA00022490"/>
    </source>
</evidence>